<dbReference type="GO" id="GO:0008270">
    <property type="term" value="F:zinc ion binding"/>
    <property type="evidence" value="ECO:0007669"/>
    <property type="project" value="UniProtKB-UniRule"/>
</dbReference>
<feature type="binding site" evidence="11 15">
    <location>
        <position position="263"/>
    </location>
    <ligand>
        <name>substrate</name>
    </ligand>
</feature>
<evidence type="ECO:0000256" key="8">
    <source>
        <dbReference type="ARBA" id="ARBA00023027"/>
    </source>
</evidence>
<dbReference type="PRINTS" id="PR00083">
    <property type="entry name" value="HOLDHDRGNASE"/>
</dbReference>
<keyword evidence="19" id="KW-1185">Reference proteome</keyword>
<dbReference type="InterPro" id="IPR022695">
    <property type="entry name" value="Histidinol_DH_monofunct"/>
</dbReference>
<organism evidence="18 19">
    <name type="scientific">Povalibacter uvarum</name>
    <dbReference type="NCBI Taxonomy" id="732238"/>
    <lineage>
        <taxon>Bacteria</taxon>
        <taxon>Pseudomonadati</taxon>
        <taxon>Pseudomonadota</taxon>
        <taxon>Gammaproteobacteria</taxon>
        <taxon>Steroidobacterales</taxon>
        <taxon>Steroidobacteraceae</taxon>
        <taxon>Povalibacter</taxon>
    </lineage>
</organism>
<accession>A0A841HHL2</accession>
<keyword evidence="8 11" id="KW-0520">NAD</keyword>
<dbReference type="GO" id="GO:0000105">
    <property type="term" value="P:L-histidine biosynthetic process"/>
    <property type="evidence" value="ECO:0007669"/>
    <property type="project" value="UniProtKB-UniRule"/>
</dbReference>
<dbReference type="InterPro" id="IPR016161">
    <property type="entry name" value="Ald_DH/histidinol_DH"/>
</dbReference>
<feature type="active site" description="Proton acceptor" evidence="11 13">
    <location>
        <position position="331"/>
    </location>
</feature>
<comment type="function">
    <text evidence="11">Catalyzes the sequential NAD-dependent oxidations of L-histidinol to L-histidinaldehyde and then to L-histidine.</text>
</comment>
<dbReference type="NCBIfam" id="TIGR00069">
    <property type="entry name" value="hisD"/>
    <property type="match status" value="1"/>
</dbReference>
<feature type="binding site" evidence="11 15">
    <location>
        <position position="423"/>
    </location>
    <ligand>
        <name>substrate</name>
    </ligand>
</feature>
<comment type="cofactor">
    <cofactor evidence="11 16">
        <name>Zn(2+)</name>
        <dbReference type="ChEBI" id="CHEBI:29105"/>
    </cofactor>
    <text evidence="11 16">Binds 1 zinc ion per subunit.</text>
</comment>
<feature type="binding site" evidence="11 15">
    <location>
        <position position="364"/>
    </location>
    <ligand>
        <name>substrate</name>
    </ligand>
</feature>
<dbReference type="GO" id="GO:0051287">
    <property type="term" value="F:NAD binding"/>
    <property type="evidence" value="ECO:0007669"/>
    <property type="project" value="InterPro"/>
</dbReference>
<evidence type="ECO:0000256" key="14">
    <source>
        <dbReference type="PIRSR" id="PIRSR000099-2"/>
    </source>
</evidence>
<dbReference type="HAMAP" id="MF_01024">
    <property type="entry name" value="HisD"/>
    <property type="match status" value="1"/>
</dbReference>
<evidence type="ECO:0000256" key="5">
    <source>
        <dbReference type="ARBA" id="ARBA00022723"/>
    </source>
</evidence>
<evidence type="ECO:0000256" key="3">
    <source>
        <dbReference type="ARBA" id="ARBA00012965"/>
    </source>
</evidence>
<feature type="binding site" evidence="11 16">
    <location>
        <position position="364"/>
    </location>
    <ligand>
        <name>Zn(2+)</name>
        <dbReference type="ChEBI" id="CHEBI:29105"/>
    </ligand>
</feature>
<reference evidence="18 19" key="1">
    <citation type="submission" date="2020-08" db="EMBL/GenBank/DDBJ databases">
        <title>Genomic Encyclopedia of Type Strains, Phase IV (KMG-IV): sequencing the most valuable type-strain genomes for metagenomic binning, comparative biology and taxonomic classification.</title>
        <authorList>
            <person name="Goeker M."/>
        </authorList>
    </citation>
    <scope>NUCLEOTIDE SEQUENCE [LARGE SCALE GENOMIC DNA]</scope>
    <source>
        <strain evidence="18 19">DSM 26723</strain>
    </source>
</reference>
<gene>
    <name evidence="11" type="primary">hisD</name>
    <name evidence="18" type="ORF">HNQ60_000900</name>
</gene>
<dbReference type="FunFam" id="3.40.50.1980:FF:000001">
    <property type="entry name" value="Histidinol dehydrogenase"/>
    <property type="match status" value="1"/>
</dbReference>
<evidence type="ECO:0000256" key="15">
    <source>
        <dbReference type="PIRSR" id="PIRSR000099-3"/>
    </source>
</evidence>
<evidence type="ECO:0000256" key="1">
    <source>
        <dbReference type="ARBA" id="ARBA00004940"/>
    </source>
</evidence>
<feature type="binding site" evidence="11 16">
    <location>
        <position position="266"/>
    </location>
    <ligand>
        <name>Zn(2+)</name>
        <dbReference type="ChEBI" id="CHEBI:29105"/>
    </ligand>
</feature>
<keyword evidence="5 11" id="KW-0479">Metal-binding</keyword>
<dbReference type="RefSeq" id="WP_184329809.1">
    <property type="nucleotide sequence ID" value="NZ_JACHHZ010000001.1"/>
</dbReference>
<sequence>MTLPALLDWSQLSASDRLKALQRPAQENVDALNASVRQIIADVRARGDTALLEYTQRFDGVDLAALQVSDAEFTSAAAALNEDQLAALHRAIANVSRFHVAQLADPIRIETSPGVVCERHYRPIDSVGLYVPAGVAPLPSAAIMLAVPARIAGCPTRIVCTPPRKDGTADPAVLVAARLCGVERIFKVGGAQAIAAMAYGTHTIPKVDKVFGPGNAWVTAAKLLAANDADGAALDLPAGPSEVLVIADESARAEFVAADLLAQAEHSIDAQAILVTTSKTLAQETLLQLEQQMQRLDRESTLRKSIAHARIFVVDSLDVAFDVSNSYAPEHLIVQTRNARAWLPKIRNAGSVFLGTWTPETMGDYCSGTNHVLPTYGFARAYSGLSMTDFMKRITVQELSDEGLRDLGPTAVTIAQLEGLDAHANAVQVRLRHLEAAARP</sequence>
<comment type="catalytic activity">
    <reaction evidence="10 11">
        <text>L-histidinol + 2 NAD(+) + H2O = L-histidine + 2 NADH + 3 H(+)</text>
        <dbReference type="Rhea" id="RHEA:20641"/>
        <dbReference type="ChEBI" id="CHEBI:15377"/>
        <dbReference type="ChEBI" id="CHEBI:15378"/>
        <dbReference type="ChEBI" id="CHEBI:57540"/>
        <dbReference type="ChEBI" id="CHEBI:57595"/>
        <dbReference type="ChEBI" id="CHEBI:57699"/>
        <dbReference type="ChEBI" id="CHEBI:57945"/>
        <dbReference type="EC" id="1.1.1.23"/>
    </reaction>
</comment>
<feature type="active site" description="Proton acceptor" evidence="11 13">
    <location>
        <position position="330"/>
    </location>
</feature>
<dbReference type="AlphaFoldDB" id="A0A841HHL2"/>
<feature type="binding site" evidence="11 15">
    <location>
        <position position="241"/>
    </location>
    <ligand>
        <name>substrate</name>
    </ligand>
</feature>
<dbReference type="Pfam" id="PF00815">
    <property type="entry name" value="Histidinol_dh"/>
    <property type="match status" value="1"/>
</dbReference>
<evidence type="ECO:0000256" key="9">
    <source>
        <dbReference type="ARBA" id="ARBA00023102"/>
    </source>
</evidence>
<comment type="similarity">
    <text evidence="2 11 12 17">Belongs to the histidinol dehydrogenase family.</text>
</comment>
<dbReference type="EC" id="1.1.1.23" evidence="3 11"/>
<evidence type="ECO:0000256" key="7">
    <source>
        <dbReference type="ARBA" id="ARBA00023002"/>
    </source>
</evidence>
<protein>
    <recommendedName>
        <fullName evidence="3 11">Histidinol dehydrogenase</fullName>
        <shortName evidence="11">HDH</shortName>
        <ecNumber evidence="3 11">1.1.1.23</ecNumber>
    </recommendedName>
</protein>
<dbReference type="GO" id="GO:0005829">
    <property type="term" value="C:cytosol"/>
    <property type="evidence" value="ECO:0007669"/>
    <property type="project" value="TreeGrafter"/>
</dbReference>
<dbReference type="Gene3D" id="1.20.5.1300">
    <property type="match status" value="1"/>
</dbReference>
<keyword evidence="7 11" id="KW-0560">Oxidoreductase</keyword>
<evidence type="ECO:0000313" key="19">
    <source>
        <dbReference type="Proteomes" id="UP000588068"/>
    </source>
</evidence>
<feature type="binding site" evidence="11 14">
    <location>
        <position position="192"/>
    </location>
    <ligand>
        <name>NAD(+)</name>
        <dbReference type="ChEBI" id="CHEBI:57540"/>
    </ligand>
</feature>
<dbReference type="SUPFAM" id="SSF53720">
    <property type="entry name" value="ALDH-like"/>
    <property type="match status" value="1"/>
</dbReference>
<proteinExistence type="inferred from homology"/>
<dbReference type="UniPathway" id="UPA00031">
    <property type="reaction ID" value="UER00014"/>
</dbReference>
<dbReference type="InterPro" id="IPR012131">
    <property type="entry name" value="Hstdl_DH"/>
</dbReference>
<evidence type="ECO:0000313" key="18">
    <source>
        <dbReference type="EMBL" id="MBB6092054.1"/>
    </source>
</evidence>
<dbReference type="EMBL" id="JACHHZ010000001">
    <property type="protein sequence ID" value="MBB6092054.1"/>
    <property type="molecule type" value="Genomic_DNA"/>
</dbReference>
<feature type="binding site" evidence="11 16">
    <location>
        <position position="263"/>
    </location>
    <ligand>
        <name>Zn(2+)</name>
        <dbReference type="ChEBI" id="CHEBI:29105"/>
    </ligand>
</feature>
<dbReference type="PIRSF" id="PIRSF000099">
    <property type="entry name" value="Histidinol_dh"/>
    <property type="match status" value="1"/>
</dbReference>
<feature type="binding site" evidence="11 14">
    <location>
        <position position="130"/>
    </location>
    <ligand>
        <name>NAD(+)</name>
        <dbReference type="ChEBI" id="CHEBI:57540"/>
    </ligand>
</feature>
<dbReference type="FunFam" id="1.20.5.1300:FF:000002">
    <property type="entry name" value="Histidinol dehydrogenase, chloroplastic"/>
    <property type="match status" value="1"/>
</dbReference>
<keyword evidence="4 11" id="KW-0028">Amino-acid biosynthesis</keyword>
<evidence type="ECO:0000256" key="11">
    <source>
        <dbReference type="HAMAP-Rule" id="MF_01024"/>
    </source>
</evidence>
<dbReference type="Gene3D" id="3.40.50.1980">
    <property type="entry name" value="Nitrogenase molybdenum iron protein domain"/>
    <property type="match status" value="2"/>
</dbReference>
<evidence type="ECO:0000256" key="10">
    <source>
        <dbReference type="ARBA" id="ARBA00049489"/>
    </source>
</evidence>
<dbReference type="PANTHER" id="PTHR21256">
    <property type="entry name" value="HISTIDINOL DEHYDROGENASE HDH"/>
    <property type="match status" value="1"/>
</dbReference>
<feature type="binding site" evidence="11 15">
    <location>
        <position position="331"/>
    </location>
    <ligand>
        <name>substrate</name>
    </ligand>
</feature>
<comment type="pathway">
    <text evidence="1 11">Amino-acid biosynthesis; L-histidine biosynthesis; L-histidine from 5-phospho-alpha-D-ribose 1-diphosphate: step 9/9.</text>
</comment>
<name>A0A841HHL2_9GAMM</name>
<evidence type="ECO:0000256" key="13">
    <source>
        <dbReference type="PIRSR" id="PIRSR000099-1"/>
    </source>
</evidence>
<evidence type="ECO:0000256" key="17">
    <source>
        <dbReference type="RuleBase" id="RU004175"/>
    </source>
</evidence>
<feature type="binding site" evidence="11 14">
    <location>
        <position position="215"/>
    </location>
    <ligand>
        <name>NAD(+)</name>
        <dbReference type="ChEBI" id="CHEBI:57540"/>
    </ligand>
</feature>
<feature type="binding site" evidence="11 15">
    <location>
        <position position="266"/>
    </location>
    <ligand>
        <name>substrate</name>
    </ligand>
</feature>
<evidence type="ECO:0000256" key="16">
    <source>
        <dbReference type="PIRSR" id="PIRSR000099-4"/>
    </source>
</evidence>
<evidence type="ECO:0000256" key="12">
    <source>
        <dbReference type="PIRNR" id="PIRNR000099"/>
    </source>
</evidence>
<feature type="binding site" evidence="11 15">
    <location>
        <position position="418"/>
    </location>
    <ligand>
        <name>substrate</name>
    </ligand>
</feature>
<dbReference type="CDD" id="cd06572">
    <property type="entry name" value="Histidinol_dh"/>
    <property type="match status" value="1"/>
</dbReference>
<dbReference type="Proteomes" id="UP000588068">
    <property type="component" value="Unassembled WGS sequence"/>
</dbReference>
<evidence type="ECO:0000256" key="4">
    <source>
        <dbReference type="ARBA" id="ARBA00022605"/>
    </source>
</evidence>
<comment type="caution">
    <text evidence="18">The sequence shown here is derived from an EMBL/GenBank/DDBJ whole genome shotgun (WGS) entry which is preliminary data.</text>
</comment>
<keyword evidence="9 11" id="KW-0368">Histidine biosynthesis</keyword>
<dbReference type="GO" id="GO:0004399">
    <property type="term" value="F:histidinol dehydrogenase activity"/>
    <property type="evidence" value="ECO:0007669"/>
    <property type="project" value="UniProtKB-UniRule"/>
</dbReference>
<feature type="binding site" evidence="11 16">
    <location>
        <position position="423"/>
    </location>
    <ligand>
        <name>Zn(2+)</name>
        <dbReference type="ChEBI" id="CHEBI:29105"/>
    </ligand>
</feature>
<evidence type="ECO:0000256" key="6">
    <source>
        <dbReference type="ARBA" id="ARBA00022833"/>
    </source>
</evidence>
<keyword evidence="6 11" id="KW-0862">Zinc</keyword>
<dbReference type="PANTHER" id="PTHR21256:SF2">
    <property type="entry name" value="HISTIDINE BIOSYNTHESIS TRIFUNCTIONAL PROTEIN"/>
    <property type="match status" value="1"/>
</dbReference>
<evidence type="ECO:0000256" key="2">
    <source>
        <dbReference type="ARBA" id="ARBA00010178"/>
    </source>
</evidence>